<gene>
    <name evidence="1" type="ordered locus">Snov_2166</name>
</gene>
<proteinExistence type="predicted"/>
<keyword evidence="2" id="KW-1185">Reference proteome</keyword>
<organism evidence="1 2">
    <name type="scientific">Ancylobacter novellus (strain ATCC 8093 / DSM 506 / JCM 20403 / CCM 1077 / IAM 12100 / NBRC 12443 / NCIMB 10456)</name>
    <name type="common">Starkeya novella</name>
    <dbReference type="NCBI Taxonomy" id="639283"/>
    <lineage>
        <taxon>Bacteria</taxon>
        <taxon>Pseudomonadati</taxon>
        <taxon>Pseudomonadota</taxon>
        <taxon>Alphaproteobacteria</taxon>
        <taxon>Hyphomicrobiales</taxon>
        <taxon>Xanthobacteraceae</taxon>
        <taxon>Ancylobacter</taxon>
    </lineage>
</organism>
<dbReference type="KEGG" id="sno:Snov_2166"/>
<evidence type="ECO:0000313" key="1">
    <source>
        <dbReference type="EMBL" id="ADH89462.1"/>
    </source>
</evidence>
<dbReference type="RefSeq" id="WP_013166966.1">
    <property type="nucleotide sequence ID" value="NC_014217.1"/>
</dbReference>
<dbReference type="PANTHER" id="PTHR38031:SF1">
    <property type="entry name" value="SULFUR CARRIER PROTEIN CYSO"/>
    <property type="match status" value="1"/>
</dbReference>
<dbReference type="OrthoDB" id="9156098at2"/>
<dbReference type="PANTHER" id="PTHR38031">
    <property type="entry name" value="SULFUR CARRIER PROTEIN SLR0821-RELATED"/>
    <property type="match status" value="1"/>
</dbReference>
<dbReference type="InterPro" id="IPR016155">
    <property type="entry name" value="Mopterin_synth/thiamin_S_b"/>
</dbReference>
<name>D7A1A4_ANCN5</name>
<dbReference type="InterPro" id="IPR012675">
    <property type="entry name" value="Beta-grasp_dom_sf"/>
</dbReference>
<dbReference type="Proteomes" id="UP000006633">
    <property type="component" value="Chromosome"/>
</dbReference>
<dbReference type="STRING" id="639283.Snov_2166"/>
<reference evidence="1 2" key="1">
    <citation type="journal article" date="2012" name="Stand. Genomic Sci.">
        <title>Complete genome sequence of the facultatively chemolithoautotrophic and methylotrophic alpha Proteobacterium Starkeya novella type strain (ATCC 8093(T)).</title>
        <authorList>
            <person name="Kappler U."/>
            <person name="Davenport K."/>
            <person name="Beatson S."/>
            <person name="Lucas S."/>
            <person name="Lapidus A."/>
            <person name="Copeland A."/>
            <person name="Berry K.W."/>
            <person name="Glavina Del Rio T."/>
            <person name="Hammon N."/>
            <person name="Dalin E."/>
            <person name="Tice H."/>
            <person name="Pitluck S."/>
            <person name="Richardson P."/>
            <person name="Bruce D."/>
            <person name="Goodwin L.A."/>
            <person name="Han C."/>
            <person name="Tapia R."/>
            <person name="Detter J.C."/>
            <person name="Chang Y.J."/>
            <person name="Jeffries C.D."/>
            <person name="Land M."/>
            <person name="Hauser L."/>
            <person name="Kyrpides N.C."/>
            <person name="Goker M."/>
            <person name="Ivanova N."/>
            <person name="Klenk H.P."/>
            <person name="Woyke T."/>
        </authorList>
    </citation>
    <scope>NUCLEOTIDE SEQUENCE [LARGE SCALE GENOMIC DNA]</scope>
    <source>
        <strain evidence="2">ATCC 8093 / DSM 506 / JCM 20403 / CCM 1077 / IAM 12100 / NBRC 12443 / NCIMB 10456</strain>
    </source>
</reference>
<dbReference type="Gene3D" id="3.10.20.30">
    <property type="match status" value="1"/>
</dbReference>
<dbReference type="InterPro" id="IPR052045">
    <property type="entry name" value="Sulfur_Carrier/Prot_Modifier"/>
</dbReference>
<dbReference type="HOGENOM" id="CLU_114601_1_0_5"/>
<dbReference type="eggNOG" id="COG1977">
    <property type="taxonomic scope" value="Bacteria"/>
</dbReference>
<sequence>MTTIGENAVRQQAEEAPVLVRLPPHLVVLFPGAERLVAVPARSVAEMVDGLDALWPGMRERICDETPAIRRHINVFVDGRRARLSTPLAPGADVFVITAISGG</sequence>
<dbReference type="AlphaFoldDB" id="D7A1A4"/>
<accession>D7A1A4</accession>
<evidence type="ECO:0000313" key="2">
    <source>
        <dbReference type="Proteomes" id="UP000006633"/>
    </source>
</evidence>
<dbReference type="EMBL" id="CP002026">
    <property type="protein sequence ID" value="ADH89462.1"/>
    <property type="molecule type" value="Genomic_DNA"/>
</dbReference>
<protein>
    <submittedName>
        <fullName evidence="1">ThiamineS protein</fullName>
    </submittedName>
</protein>
<dbReference type="SUPFAM" id="SSF54285">
    <property type="entry name" value="MoaD/ThiS"/>
    <property type="match status" value="1"/>
</dbReference>